<dbReference type="EMBL" id="LJDB01000102">
    <property type="protein sequence ID" value="ONI37910.1"/>
    <property type="molecule type" value="Genomic_DNA"/>
</dbReference>
<sequence>MLERGITLRKIKSAYLIICITIIFYLILRISSSLNVFYQTNVNFKNLKPILLKSNLSDDDYNIIFEQTGISKKGILDMQSHPSFVNDILLYQKIYQKPNNVVTKKMNFITNQEKVFDEQGKWIPAFKMVPYKNGDIFLTKSTSTFGFRHGHIGIVVDAEKGKVLECIQPFTNSSFLGIGHWTYYPTFKLLRFKDEAMANKIAQYALNNLEGIPYNILASKYQEPITSTHCSLILWQAFNHFGVDIDPNQGWIISPEDIAKSPLFDTIQIYGFDPAKPW</sequence>
<evidence type="ECO:0000313" key="1">
    <source>
        <dbReference type="EMBL" id="ONI37910.1"/>
    </source>
</evidence>
<gene>
    <name evidence="1" type="ORF">AN396_12195</name>
</gene>
<protein>
    <submittedName>
        <fullName evidence="1">Uncharacterized protein</fullName>
    </submittedName>
</protein>
<organism evidence="1 2">
    <name type="scientific">Candidatus Epulonipiscium fishelsonii</name>
    <dbReference type="NCBI Taxonomy" id="77094"/>
    <lineage>
        <taxon>Bacteria</taxon>
        <taxon>Bacillati</taxon>
        <taxon>Bacillota</taxon>
        <taxon>Clostridia</taxon>
        <taxon>Lachnospirales</taxon>
        <taxon>Lachnospiraceae</taxon>
        <taxon>Candidatus Epulonipiscium</taxon>
    </lineage>
</organism>
<name>A0ACC8X840_9FIRM</name>
<proteinExistence type="predicted"/>
<dbReference type="Proteomes" id="UP000188605">
    <property type="component" value="Unassembled WGS sequence"/>
</dbReference>
<accession>A0ACC8X840</accession>
<comment type="caution">
    <text evidence="1">The sequence shown here is derived from an EMBL/GenBank/DDBJ whole genome shotgun (WGS) entry which is preliminary data.</text>
</comment>
<evidence type="ECO:0000313" key="2">
    <source>
        <dbReference type="Proteomes" id="UP000188605"/>
    </source>
</evidence>
<keyword evidence="2" id="KW-1185">Reference proteome</keyword>
<reference evidence="1" key="1">
    <citation type="submission" date="2016-08" db="EMBL/GenBank/DDBJ databases">
        <authorList>
            <person name="Ngugi D.K."/>
            <person name="Miyake S."/>
            <person name="Stingl U."/>
        </authorList>
    </citation>
    <scope>NUCLEOTIDE SEQUENCE</scope>
    <source>
        <strain evidence="1">SCG-B11WGA-EpuloA1</strain>
    </source>
</reference>